<evidence type="ECO:0000313" key="3">
    <source>
        <dbReference type="Proteomes" id="UP000249789"/>
    </source>
</evidence>
<accession>A0A8G1RIS3</accession>
<feature type="region of interest" description="Disordered" evidence="1">
    <location>
        <begin position="1"/>
        <end position="64"/>
    </location>
</feature>
<dbReference type="EMBL" id="KZ824673">
    <property type="protein sequence ID" value="RAK74034.1"/>
    <property type="molecule type" value="Genomic_DNA"/>
</dbReference>
<reference evidence="2 3" key="1">
    <citation type="submission" date="2018-02" db="EMBL/GenBank/DDBJ databases">
        <title>The genomes of Aspergillus section Nigri reveals drivers in fungal speciation.</title>
        <authorList>
            <consortium name="DOE Joint Genome Institute"/>
            <person name="Vesth T.C."/>
            <person name="Nybo J."/>
            <person name="Theobald S."/>
            <person name="Brandl J."/>
            <person name="Frisvad J.C."/>
            <person name="Nielsen K.F."/>
            <person name="Lyhne E.K."/>
            <person name="Kogle M.E."/>
            <person name="Kuo A."/>
            <person name="Riley R."/>
            <person name="Clum A."/>
            <person name="Nolan M."/>
            <person name="Lipzen A."/>
            <person name="Salamov A."/>
            <person name="Henrissat B."/>
            <person name="Wiebenga A."/>
            <person name="De vries R.P."/>
            <person name="Grigoriev I.V."/>
            <person name="Mortensen U.H."/>
            <person name="Andersen M.R."/>
            <person name="Baker S.E."/>
        </authorList>
    </citation>
    <scope>NUCLEOTIDE SEQUENCE [LARGE SCALE GENOMIC DNA]</scope>
    <source>
        <strain evidence="2 3">CBS 313.89</strain>
    </source>
</reference>
<evidence type="ECO:0000256" key="1">
    <source>
        <dbReference type="SAM" id="MobiDB-lite"/>
    </source>
</evidence>
<sequence length="156" mass="17534">MPPPFHLPRDRPADAVSNTSTSKQGSHYANMGNMKDTDKKSKEPVETDATDRPKEEAASDKDTDIIERRLHLVEILKVFSIVQARIPNGDYGHLLLQISEGDFPNFPRRITAQYDGTPGPPEVVFITERTLSTDEIIAANRELPEPNCETTRQHKL</sequence>
<dbReference type="AlphaFoldDB" id="A0A8G1RIS3"/>
<keyword evidence="3" id="KW-1185">Reference proteome</keyword>
<feature type="compositionally biased region" description="Polar residues" evidence="1">
    <location>
        <begin position="16"/>
        <end position="27"/>
    </location>
</feature>
<dbReference type="GeneID" id="63857089"/>
<gene>
    <name evidence="2" type="ORF">BO72DRAFT_219752</name>
</gene>
<dbReference type="Proteomes" id="UP000249789">
    <property type="component" value="Unassembled WGS sequence"/>
</dbReference>
<dbReference type="RefSeq" id="XP_040798044.1">
    <property type="nucleotide sequence ID" value="XM_040939756.1"/>
</dbReference>
<evidence type="ECO:0000313" key="2">
    <source>
        <dbReference type="EMBL" id="RAK74034.1"/>
    </source>
</evidence>
<feature type="compositionally biased region" description="Basic and acidic residues" evidence="1">
    <location>
        <begin position="35"/>
        <end position="64"/>
    </location>
</feature>
<proteinExistence type="predicted"/>
<name>A0A8G1RIS3_9EURO</name>
<protein>
    <submittedName>
        <fullName evidence="2">Uncharacterized protein</fullName>
    </submittedName>
</protein>
<organism evidence="2 3">
    <name type="scientific">Aspergillus fijiensis CBS 313.89</name>
    <dbReference type="NCBI Taxonomy" id="1448319"/>
    <lineage>
        <taxon>Eukaryota</taxon>
        <taxon>Fungi</taxon>
        <taxon>Dikarya</taxon>
        <taxon>Ascomycota</taxon>
        <taxon>Pezizomycotina</taxon>
        <taxon>Eurotiomycetes</taxon>
        <taxon>Eurotiomycetidae</taxon>
        <taxon>Eurotiales</taxon>
        <taxon>Aspergillaceae</taxon>
        <taxon>Aspergillus</taxon>
    </lineage>
</organism>
<dbReference type="VEuPathDB" id="FungiDB:BO72DRAFT_219752"/>